<keyword evidence="2" id="KW-0539">Nucleus</keyword>
<keyword evidence="6" id="KW-1185">Reference proteome</keyword>
<dbReference type="PANTHER" id="PTHR16771:SF0">
    <property type="entry name" value="26S PROTEASOME COMPLEX SUBUNIT SEM1"/>
    <property type="match status" value="1"/>
</dbReference>
<dbReference type="SMART" id="SM01385">
    <property type="entry name" value="DSS1_SEM1"/>
    <property type="match status" value="1"/>
</dbReference>
<evidence type="ECO:0000256" key="3">
    <source>
        <dbReference type="SAM" id="MobiDB-lite"/>
    </source>
</evidence>
<feature type="compositionally biased region" description="Pro residues" evidence="3">
    <location>
        <begin position="257"/>
        <end position="273"/>
    </location>
</feature>
<protein>
    <recommendedName>
        <fullName evidence="2">26S proteasome complex subunit SEM1</fullName>
    </recommendedName>
    <alternativeName>
        <fullName evidence="2">26S proteasome complex subunit DSS1</fullName>
    </alternativeName>
</protein>
<feature type="compositionally biased region" description="Low complexity" evidence="3">
    <location>
        <begin position="178"/>
        <end position="195"/>
    </location>
</feature>
<sequence length="556" mass="59672">MHLLATGRLVILAFRPLCLIQEKFTWWDHQEIGKLFSHGTAGSSLWPKRLVLRPQRYNRHNIKQPPNGRAAKPAGGARPASSIPAFPAPPRSLFSRVSMVERARRRLRRPWCGRVGPLSSWPERVGARRGAMSEKKQPVDLGLLEEDDEFEEFPAEGERRGLGLADGDSGFGFGGSGAARAPGPGAPAGSLDPAAGPGGSAHATLRAPGFGLVASGFPPAPVFLWPPADRSASRQWPEENWCWRKTGAGSHAICHPEFPPPAPSAGPMGPPAAPRGTQPPRVPPPASHRPNHWTGLDEDEDAHVWEDNWDDDNVEDDFSNQLRLNGRRCGRRWWWPIAWLLAAVFRWPPADRSASRIGVPLGVADRTGGRHSDRRVVRGKLLLAENWCRQPAGVLLSQKQVSQLASTVASQATPSPYRDLVRQLWVLTHATWIRDRGPGQAAAGANPCCLPWSVIRARGPGQPAAGINPRCLPSSEIGDGGPGQAGTGANPRRLPWSEIGDGGSGQAAAGVNPHRLPCSEIGDHGPGQPAVGFNPCCLPWSMIPDTGFESATASGG</sequence>
<dbReference type="GO" id="GO:0005634">
    <property type="term" value="C:nucleus"/>
    <property type="evidence" value="ECO:0007669"/>
    <property type="project" value="UniProtKB-SubCell"/>
</dbReference>
<feature type="region of interest" description="Disordered" evidence="3">
    <location>
        <begin position="173"/>
        <end position="202"/>
    </location>
</feature>
<keyword evidence="2" id="KW-0647">Proteasome</keyword>
<proteinExistence type="inferred from homology"/>
<comment type="caution">
    <text evidence="5">The sequence shown here is derived from an EMBL/GenBank/DDBJ whole genome shotgun (WGS) entry which is preliminary data.</text>
</comment>
<comment type="function">
    <text evidence="2">Component of the 26S proteasome, a multiprotein complex involved in the ATP-dependent degradation of ubiquitinated proteins.</text>
</comment>
<evidence type="ECO:0000313" key="5">
    <source>
        <dbReference type="EMBL" id="KAK1334890.1"/>
    </source>
</evidence>
<dbReference type="Pfam" id="PF05160">
    <property type="entry name" value="DSS1_SEM1"/>
    <property type="match status" value="1"/>
</dbReference>
<feature type="chain" id="PRO_5041377700" description="26S proteasome complex subunit SEM1" evidence="4">
    <location>
        <begin position="21"/>
        <end position="556"/>
    </location>
</feature>
<dbReference type="PANTHER" id="PTHR16771">
    <property type="entry name" value="26 PROTEASOME COMPLEX SUBUNIT DSS1"/>
    <property type="match status" value="1"/>
</dbReference>
<evidence type="ECO:0000256" key="2">
    <source>
        <dbReference type="RuleBase" id="RU369057"/>
    </source>
</evidence>
<dbReference type="GO" id="GO:0000724">
    <property type="term" value="P:double-strand break repair via homologous recombination"/>
    <property type="evidence" value="ECO:0007669"/>
    <property type="project" value="TreeGrafter"/>
</dbReference>
<organism evidence="5 6">
    <name type="scientific">Cnephaeus nilssonii</name>
    <name type="common">Northern bat</name>
    <name type="synonym">Eptesicus nilssonii</name>
    <dbReference type="NCBI Taxonomy" id="3371016"/>
    <lineage>
        <taxon>Eukaryota</taxon>
        <taxon>Metazoa</taxon>
        <taxon>Chordata</taxon>
        <taxon>Craniata</taxon>
        <taxon>Vertebrata</taxon>
        <taxon>Euteleostomi</taxon>
        <taxon>Mammalia</taxon>
        <taxon>Eutheria</taxon>
        <taxon>Laurasiatheria</taxon>
        <taxon>Chiroptera</taxon>
        <taxon>Yangochiroptera</taxon>
        <taxon>Vespertilionidae</taxon>
        <taxon>Cnephaeus</taxon>
    </lineage>
</organism>
<feature type="region of interest" description="Disordered" evidence="3">
    <location>
        <begin position="58"/>
        <end position="87"/>
    </location>
</feature>
<name>A0AA40LJD5_CNENI</name>
<dbReference type="EMBL" id="JAULJE010000014">
    <property type="protein sequence ID" value="KAK1334890.1"/>
    <property type="molecule type" value="Genomic_DNA"/>
</dbReference>
<feature type="region of interest" description="Disordered" evidence="3">
    <location>
        <begin position="472"/>
        <end position="491"/>
    </location>
</feature>
<dbReference type="GO" id="GO:0006406">
    <property type="term" value="P:mRNA export from nucleus"/>
    <property type="evidence" value="ECO:0007669"/>
    <property type="project" value="UniProtKB-UniRule"/>
</dbReference>
<dbReference type="CDD" id="cd13768">
    <property type="entry name" value="DSS1_Sem1"/>
    <property type="match status" value="1"/>
</dbReference>
<evidence type="ECO:0000256" key="1">
    <source>
        <dbReference type="ARBA" id="ARBA00034491"/>
    </source>
</evidence>
<dbReference type="Proteomes" id="UP001177744">
    <property type="component" value="Unassembled WGS sequence"/>
</dbReference>
<feature type="signal peptide" evidence="4">
    <location>
        <begin position="1"/>
        <end position="20"/>
    </location>
</feature>
<keyword evidence="4" id="KW-0732">Signal</keyword>
<dbReference type="GO" id="GO:0008541">
    <property type="term" value="C:proteasome regulatory particle, lid subcomplex"/>
    <property type="evidence" value="ECO:0007669"/>
    <property type="project" value="UniProtKB-UniRule"/>
</dbReference>
<dbReference type="InterPro" id="IPR007834">
    <property type="entry name" value="DSS1_SEM1"/>
</dbReference>
<comment type="similarity">
    <text evidence="1 2">Belongs to the DSS1/SEM1 family.</text>
</comment>
<evidence type="ECO:0000313" key="6">
    <source>
        <dbReference type="Proteomes" id="UP001177744"/>
    </source>
</evidence>
<dbReference type="AlphaFoldDB" id="A0AA40LJD5"/>
<feature type="region of interest" description="Disordered" evidence="3">
    <location>
        <begin position="253"/>
        <end position="296"/>
    </location>
</feature>
<reference evidence="5" key="1">
    <citation type="submission" date="2023-06" db="EMBL/GenBank/DDBJ databases">
        <title>Reference genome for the Northern bat (Eptesicus nilssonii), a most northern bat species.</title>
        <authorList>
            <person name="Laine V.N."/>
            <person name="Pulliainen A.T."/>
            <person name="Lilley T.M."/>
        </authorList>
    </citation>
    <scope>NUCLEOTIDE SEQUENCE</scope>
    <source>
        <strain evidence="5">BLF_Eptnil</strain>
        <tissue evidence="5">Kidney</tissue>
    </source>
</reference>
<gene>
    <name evidence="5" type="ORF">QTO34_004461</name>
</gene>
<dbReference type="GO" id="GO:0043248">
    <property type="term" value="P:proteasome assembly"/>
    <property type="evidence" value="ECO:0007669"/>
    <property type="project" value="UniProtKB-UniRule"/>
</dbReference>
<comment type="subcellular location">
    <subcellularLocation>
        <location evidence="2">Nucleus</location>
    </subcellularLocation>
</comment>
<accession>A0AA40LJD5</accession>
<feature type="compositionally biased region" description="Low complexity" evidence="3">
    <location>
        <begin position="65"/>
        <end position="85"/>
    </location>
</feature>
<evidence type="ECO:0000256" key="4">
    <source>
        <dbReference type="SAM" id="SignalP"/>
    </source>
</evidence>